<dbReference type="AlphaFoldDB" id="A0A381RJD2"/>
<dbReference type="NCBIfam" id="TIGR02985">
    <property type="entry name" value="Sig70_bacteroi1"/>
    <property type="match status" value="1"/>
</dbReference>
<keyword evidence="3" id="KW-0731">Sigma factor</keyword>
<keyword evidence="2" id="KW-0805">Transcription regulation</keyword>
<dbReference type="Gene3D" id="1.10.10.10">
    <property type="entry name" value="Winged helix-like DNA-binding domain superfamily/Winged helix DNA-binding domain"/>
    <property type="match status" value="1"/>
</dbReference>
<reference evidence="8" key="1">
    <citation type="submission" date="2018-05" db="EMBL/GenBank/DDBJ databases">
        <authorList>
            <person name="Lanie J.A."/>
            <person name="Ng W.-L."/>
            <person name="Kazmierczak K.M."/>
            <person name="Andrzejewski T.M."/>
            <person name="Davidsen T.M."/>
            <person name="Wayne K.J."/>
            <person name="Tettelin H."/>
            <person name="Glass J.I."/>
            <person name="Rusch D."/>
            <person name="Podicherti R."/>
            <person name="Tsui H.-C.T."/>
            <person name="Winkler M.E."/>
        </authorList>
    </citation>
    <scope>NUCLEOTIDE SEQUENCE</scope>
</reference>
<feature type="domain" description="RNA polymerase sigma factor 70 region 4 type 2" evidence="7">
    <location>
        <begin position="128"/>
        <end position="171"/>
    </location>
</feature>
<comment type="similarity">
    <text evidence="1">Belongs to the sigma-70 factor family. ECF subfamily.</text>
</comment>
<evidence type="ECO:0008006" key="9">
    <source>
        <dbReference type="Google" id="ProtNLM"/>
    </source>
</evidence>
<dbReference type="SUPFAM" id="SSF88659">
    <property type="entry name" value="Sigma3 and sigma4 domains of RNA polymerase sigma factors"/>
    <property type="match status" value="1"/>
</dbReference>
<organism evidence="8">
    <name type="scientific">marine metagenome</name>
    <dbReference type="NCBI Taxonomy" id="408172"/>
    <lineage>
        <taxon>unclassified sequences</taxon>
        <taxon>metagenomes</taxon>
        <taxon>ecological metagenomes</taxon>
    </lineage>
</organism>
<keyword evidence="4" id="KW-0238">DNA-binding</keyword>
<evidence type="ECO:0000256" key="4">
    <source>
        <dbReference type="ARBA" id="ARBA00023125"/>
    </source>
</evidence>
<dbReference type="InterPro" id="IPR007627">
    <property type="entry name" value="RNA_pol_sigma70_r2"/>
</dbReference>
<name>A0A381RJD2_9ZZZZ</name>
<dbReference type="GO" id="GO:0016987">
    <property type="term" value="F:sigma factor activity"/>
    <property type="evidence" value="ECO:0007669"/>
    <property type="project" value="UniProtKB-KW"/>
</dbReference>
<gene>
    <name evidence="8" type="ORF">METZ01_LOCUS44786</name>
</gene>
<dbReference type="CDD" id="cd06171">
    <property type="entry name" value="Sigma70_r4"/>
    <property type="match status" value="1"/>
</dbReference>
<dbReference type="InterPro" id="IPR014327">
    <property type="entry name" value="RNA_pol_sigma70_bacteroid"/>
</dbReference>
<accession>A0A381RJD2</accession>
<dbReference type="PANTHER" id="PTHR43133">
    <property type="entry name" value="RNA POLYMERASE ECF-TYPE SIGMA FACTO"/>
    <property type="match status" value="1"/>
</dbReference>
<dbReference type="Pfam" id="PF04542">
    <property type="entry name" value="Sigma70_r2"/>
    <property type="match status" value="1"/>
</dbReference>
<dbReference type="InterPro" id="IPR000838">
    <property type="entry name" value="RNA_pol_sigma70_ECF_CS"/>
</dbReference>
<dbReference type="Pfam" id="PF08281">
    <property type="entry name" value="Sigma70_r4_2"/>
    <property type="match status" value="1"/>
</dbReference>
<dbReference type="GO" id="GO:0003677">
    <property type="term" value="F:DNA binding"/>
    <property type="evidence" value="ECO:0007669"/>
    <property type="project" value="UniProtKB-KW"/>
</dbReference>
<dbReference type="PROSITE" id="PS01063">
    <property type="entry name" value="SIGMA70_ECF"/>
    <property type="match status" value="1"/>
</dbReference>
<dbReference type="InterPro" id="IPR013249">
    <property type="entry name" value="RNA_pol_sigma70_r4_t2"/>
</dbReference>
<dbReference type="NCBIfam" id="TIGR02937">
    <property type="entry name" value="sigma70-ECF"/>
    <property type="match status" value="1"/>
</dbReference>
<dbReference type="GO" id="GO:0006352">
    <property type="term" value="P:DNA-templated transcription initiation"/>
    <property type="evidence" value="ECO:0007669"/>
    <property type="project" value="InterPro"/>
</dbReference>
<evidence type="ECO:0000259" key="7">
    <source>
        <dbReference type="Pfam" id="PF08281"/>
    </source>
</evidence>
<dbReference type="InterPro" id="IPR036388">
    <property type="entry name" value="WH-like_DNA-bd_sf"/>
</dbReference>
<dbReference type="PANTHER" id="PTHR43133:SF46">
    <property type="entry name" value="RNA POLYMERASE SIGMA-70 FACTOR ECF SUBFAMILY"/>
    <property type="match status" value="1"/>
</dbReference>
<dbReference type="InterPro" id="IPR039425">
    <property type="entry name" value="RNA_pol_sigma-70-like"/>
</dbReference>
<evidence type="ECO:0000256" key="3">
    <source>
        <dbReference type="ARBA" id="ARBA00023082"/>
    </source>
</evidence>
<evidence type="ECO:0000259" key="6">
    <source>
        <dbReference type="Pfam" id="PF04542"/>
    </source>
</evidence>
<keyword evidence="5" id="KW-0804">Transcription</keyword>
<dbReference type="Gene3D" id="1.10.1740.10">
    <property type="match status" value="1"/>
</dbReference>
<sequence length="181" mass="21490">MPNKDQKLLSRLKKSDKNSLRDLFTKYHQSLFNFVLYRVKDEVIADDIVQDTFLRVWKHRNSIKPNQSFFSYIAKISNNLCMDYFRHENVKLRHQEHIPQLTQSGVDNPAIQYESKILEDKIHNIVNNSLPEKCREIFILSRVNGLANQDIAELLEVSRRTVENQLYRALKVLRSKLKDYL</sequence>
<feature type="domain" description="RNA polymerase sigma-70 region 2" evidence="6">
    <location>
        <begin position="23"/>
        <end position="88"/>
    </location>
</feature>
<evidence type="ECO:0000313" key="8">
    <source>
        <dbReference type="EMBL" id="SUZ91932.1"/>
    </source>
</evidence>
<evidence type="ECO:0000256" key="1">
    <source>
        <dbReference type="ARBA" id="ARBA00010641"/>
    </source>
</evidence>
<evidence type="ECO:0000256" key="5">
    <source>
        <dbReference type="ARBA" id="ARBA00023163"/>
    </source>
</evidence>
<protein>
    <recommendedName>
        <fullName evidence="9">HTH luxR-type domain-containing protein</fullName>
    </recommendedName>
</protein>
<dbReference type="InterPro" id="IPR013324">
    <property type="entry name" value="RNA_pol_sigma_r3/r4-like"/>
</dbReference>
<dbReference type="InterPro" id="IPR013325">
    <property type="entry name" value="RNA_pol_sigma_r2"/>
</dbReference>
<evidence type="ECO:0000256" key="2">
    <source>
        <dbReference type="ARBA" id="ARBA00023015"/>
    </source>
</evidence>
<dbReference type="SUPFAM" id="SSF88946">
    <property type="entry name" value="Sigma2 domain of RNA polymerase sigma factors"/>
    <property type="match status" value="1"/>
</dbReference>
<dbReference type="EMBL" id="UINC01002018">
    <property type="protein sequence ID" value="SUZ91932.1"/>
    <property type="molecule type" value="Genomic_DNA"/>
</dbReference>
<dbReference type="InterPro" id="IPR014284">
    <property type="entry name" value="RNA_pol_sigma-70_dom"/>
</dbReference>
<proteinExistence type="inferred from homology"/>